<reference evidence="7 8" key="1">
    <citation type="submission" date="2023-01" db="EMBL/GenBank/DDBJ databases">
        <title>Characterization of estradiol degrading bacteria Microbacterium sp. MZT7 and reveal degrading genes through genome analysis.</title>
        <authorList>
            <person name="Hao P."/>
            <person name="Gao Y."/>
        </authorList>
    </citation>
    <scope>NUCLEOTIDE SEQUENCE [LARGE SCALE GENOMIC DNA]</scope>
    <source>
        <strain evidence="7 8">MZT7</strain>
    </source>
</reference>
<dbReference type="InterPro" id="IPR001851">
    <property type="entry name" value="ABC_transp_permease"/>
</dbReference>
<evidence type="ECO:0000256" key="6">
    <source>
        <dbReference type="SAM" id="Phobius"/>
    </source>
</evidence>
<dbReference type="RefSeq" id="WP_219086718.1">
    <property type="nucleotide sequence ID" value="NZ_CP082781.1"/>
</dbReference>
<feature type="transmembrane region" description="Helical" evidence="6">
    <location>
        <begin position="67"/>
        <end position="90"/>
    </location>
</feature>
<organism evidence="7 8">
    <name type="scientific">Microbacterium resistens</name>
    <dbReference type="NCBI Taxonomy" id="156977"/>
    <lineage>
        <taxon>Bacteria</taxon>
        <taxon>Bacillati</taxon>
        <taxon>Actinomycetota</taxon>
        <taxon>Actinomycetes</taxon>
        <taxon>Micrococcales</taxon>
        <taxon>Microbacteriaceae</taxon>
        <taxon>Microbacterium</taxon>
    </lineage>
</organism>
<evidence type="ECO:0000256" key="4">
    <source>
        <dbReference type="ARBA" id="ARBA00022989"/>
    </source>
</evidence>
<dbReference type="CDD" id="cd06579">
    <property type="entry name" value="TM_PBP1_transp_AraH_like"/>
    <property type="match status" value="1"/>
</dbReference>
<evidence type="ECO:0000313" key="7">
    <source>
        <dbReference type="EMBL" id="UGS26028.1"/>
    </source>
</evidence>
<name>A0ABY3RPP4_9MICO</name>
<comment type="subcellular location">
    <subcellularLocation>
        <location evidence="1">Cell membrane</location>
        <topology evidence="1">Multi-pass membrane protein</topology>
    </subcellularLocation>
</comment>
<dbReference type="Pfam" id="PF02653">
    <property type="entry name" value="BPD_transp_2"/>
    <property type="match status" value="1"/>
</dbReference>
<accession>A0ABY3RPP4</accession>
<protein>
    <submittedName>
        <fullName evidence="7">ABC transporter permease</fullName>
    </submittedName>
</protein>
<feature type="transmembrane region" description="Helical" evidence="6">
    <location>
        <begin position="136"/>
        <end position="157"/>
    </location>
</feature>
<keyword evidence="5 6" id="KW-0472">Membrane</keyword>
<dbReference type="PANTHER" id="PTHR32196">
    <property type="entry name" value="ABC TRANSPORTER PERMEASE PROTEIN YPHD-RELATED-RELATED"/>
    <property type="match status" value="1"/>
</dbReference>
<keyword evidence="3 6" id="KW-0812">Transmembrane</keyword>
<dbReference type="EMBL" id="CP082781">
    <property type="protein sequence ID" value="UGS26028.1"/>
    <property type="molecule type" value="Genomic_DNA"/>
</dbReference>
<sequence length="336" mass="34309">MSAASGSTLTETVTAQRRGAAFRNGSLRSRLILFAPLIALLVLVVFFAIVSPVFLTGSNLVNLVRQMAVLLVVALGSTFVVLIGSIDLSIGSIVTLTGVSSAMLVGVIGPGGALVGFAVGVACGLVNGLVHVYLKVPSFIVTLGTMFVFAGIALIITGGRPQGLRSPELSALFGGTVLFGIPTISLWALLALVVAVLVERKLVFGYRAKAVGDAETVAKLSGIDVDRVKVLAFVLSGVFAAFAGLLLMTRTNSASGAMGEPFLMEALAAILLGGTSLMGGVGGPTRTILGVLVISVLSNGMNLASVDPFTQQTVKGVVLIAAVALTLNRKELSSVK</sequence>
<proteinExistence type="predicted"/>
<evidence type="ECO:0000256" key="1">
    <source>
        <dbReference type="ARBA" id="ARBA00004651"/>
    </source>
</evidence>
<feature type="transmembrane region" description="Helical" evidence="6">
    <location>
        <begin position="31"/>
        <end position="55"/>
    </location>
</feature>
<feature type="transmembrane region" description="Helical" evidence="6">
    <location>
        <begin position="230"/>
        <end position="249"/>
    </location>
</feature>
<gene>
    <name evidence="7" type="ORF">K8F61_15490</name>
</gene>
<evidence type="ECO:0000313" key="8">
    <source>
        <dbReference type="Proteomes" id="UP001199642"/>
    </source>
</evidence>
<dbReference type="Proteomes" id="UP001199642">
    <property type="component" value="Chromosome"/>
</dbReference>
<feature type="transmembrane region" description="Helical" evidence="6">
    <location>
        <begin position="169"/>
        <end position="198"/>
    </location>
</feature>
<keyword evidence="8" id="KW-1185">Reference proteome</keyword>
<feature type="transmembrane region" description="Helical" evidence="6">
    <location>
        <begin position="261"/>
        <end position="281"/>
    </location>
</feature>
<keyword evidence="2" id="KW-1003">Cell membrane</keyword>
<keyword evidence="4 6" id="KW-1133">Transmembrane helix</keyword>
<evidence type="ECO:0000256" key="2">
    <source>
        <dbReference type="ARBA" id="ARBA00022475"/>
    </source>
</evidence>
<evidence type="ECO:0000256" key="3">
    <source>
        <dbReference type="ARBA" id="ARBA00022692"/>
    </source>
</evidence>
<feature type="transmembrane region" description="Helical" evidence="6">
    <location>
        <begin position="102"/>
        <end position="130"/>
    </location>
</feature>
<evidence type="ECO:0000256" key="5">
    <source>
        <dbReference type="ARBA" id="ARBA00023136"/>
    </source>
</evidence>